<gene>
    <name evidence="1" type="ORF">BDP27DRAFT_1373056</name>
</gene>
<comment type="caution">
    <text evidence="1">The sequence shown here is derived from an EMBL/GenBank/DDBJ whole genome shotgun (WGS) entry which is preliminary data.</text>
</comment>
<name>A0A9P5P6H4_9AGAR</name>
<keyword evidence="2" id="KW-1185">Reference proteome</keyword>
<dbReference type="Proteomes" id="UP000772434">
    <property type="component" value="Unassembled WGS sequence"/>
</dbReference>
<dbReference type="EMBL" id="JADNRY010000420">
    <property type="protein sequence ID" value="KAF9056857.1"/>
    <property type="molecule type" value="Genomic_DNA"/>
</dbReference>
<evidence type="ECO:0000313" key="1">
    <source>
        <dbReference type="EMBL" id="KAF9056857.1"/>
    </source>
</evidence>
<evidence type="ECO:0000313" key="2">
    <source>
        <dbReference type="Proteomes" id="UP000772434"/>
    </source>
</evidence>
<proteinExistence type="predicted"/>
<reference evidence="1" key="1">
    <citation type="submission" date="2020-11" db="EMBL/GenBank/DDBJ databases">
        <authorList>
            <consortium name="DOE Joint Genome Institute"/>
            <person name="Ahrendt S."/>
            <person name="Riley R."/>
            <person name="Andreopoulos W."/>
            <person name="Labutti K."/>
            <person name="Pangilinan J."/>
            <person name="Ruiz-Duenas F.J."/>
            <person name="Barrasa J.M."/>
            <person name="Sanchez-Garcia M."/>
            <person name="Camarero S."/>
            <person name="Miyauchi S."/>
            <person name="Serrano A."/>
            <person name="Linde D."/>
            <person name="Babiker R."/>
            <person name="Drula E."/>
            <person name="Ayuso-Fernandez I."/>
            <person name="Pacheco R."/>
            <person name="Padilla G."/>
            <person name="Ferreira P."/>
            <person name="Barriuso J."/>
            <person name="Kellner H."/>
            <person name="Castanera R."/>
            <person name="Alfaro M."/>
            <person name="Ramirez L."/>
            <person name="Pisabarro A.G."/>
            <person name="Kuo A."/>
            <person name="Tritt A."/>
            <person name="Lipzen A."/>
            <person name="He G."/>
            <person name="Yan M."/>
            <person name="Ng V."/>
            <person name="Cullen D."/>
            <person name="Martin F."/>
            <person name="Rosso M.-N."/>
            <person name="Henrissat B."/>
            <person name="Hibbett D."/>
            <person name="Martinez A.T."/>
            <person name="Grigoriev I.V."/>
        </authorList>
    </citation>
    <scope>NUCLEOTIDE SEQUENCE</scope>
    <source>
        <strain evidence="1">AH 40177</strain>
    </source>
</reference>
<protein>
    <submittedName>
        <fullName evidence="1">Uncharacterized protein</fullName>
    </submittedName>
</protein>
<organism evidence="1 2">
    <name type="scientific">Rhodocollybia butyracea</name>
    <dbReference type="NCBI Taxonomy" id="206335"/>
    <lineage>
        <taxon>Eukaryota</taxon>
        <taxon>Fungi</taxon>
        <taxon>Dikarya</taxon>
        <taxon>Basidiomycota</taxon>
        <taxon>Agaricomycotina</taxon>
        <taxon>Agaricomycetes</taxon>
        <taxon>Agaricomycetidae</taxon>
        <taxon>Agaricales</taxon>
        <taxon>Marasmiineae</taxon>
        <taxon>Omphalotaceae</taxon>
        <taxon>Rhodocollybia</taxon>
    </lineage>
</organism>
<dbReference type="AlphaFoldDB" id="A0A9P5P6H4"/>
<accession>A0A9P5P6H4</accession>
<sequence length="179" mass="20388">MSTPSSTYDEEPFVFAQAISEKCHSRLVNIRPEQGGVAAQDNEKSVIVVVNMPGLDLDKPRKAKVCIMFHRNECFFCKRMTEGSSILRQTFVRWEDGGRSQLNRVYLLRLRRYVESIVALGRRSEVVKGEESLWIQERCSKLALKHSWAALRMELSCAGLPWLIPVAGDVLPFVEGKFL</sequence>
<dbReference type="OrthoDB" id="10029326at2759"/>